<evidence type="ECO:0000313" key="2">
    <source>
        <dbReference type="EMBL" id="KAF8671074.1"/>
    </source>
</evidence>
<evidence type="ECO:0000313" key="3">
    <source>
        <dbReference type="Proteomes" id="UP000636709"/>
    </source>
</evidence>
<evidence type="ECO:0000256" key="1">
    <source>
        <dbReference type="SAM" id="MobiDB-lite"/>
    </source>
</evidence>
<reference evidence="2" key="1">
    <citation type="submission" date="2020-07" db="EMBL/GenBank/DDBJ databases">
        <title>Genome sequence and genetic diversity analysis of an under-domesticated orphan crop, white fonio (Digitaria exilis).</title>
        <authorList>
            <person name="Bennetzen J.L."/>
            <person name="Chen S."/>
            <person name="Ma X."/>
            <person name="Wang X."/>
            <person name="Yssel A.E.J."/>
            <person name="Chaluvadi S.R."/>
            <person name="Johnson M."/>
            <person name="Gangashetty P."/>
            <person name="Hamidou F."/>
            <person name="Sanogo M.D."/>
            <person name="Zwaenepoel A."/>
            <person name="Wallace J."/>
            <person name="Van De Peer Y."/>
            <person name="Van Deynze A."/>
        </authorList>
    </citation>
    <scope>NUCLEOTIDE SEQUENCE</scope>
    <source>
        <tissue evidence="2">Leaves</tissue>
    </source>
</reference>
<comment type="caution">
    <text evidence="2">The sequence shown here is derived from an EMBL/GenBank/DDBJ whole genome shotgun (WGS) entry which is preliminary data.</text>
</comment>
<proteinExistence type="predicted"/>
<feature type="region of interest" description="Disordered" evidence="1">
    <location>
        <begin position="329"/>
        <end position="353"/>
    </location>
</feature>
<dbReference type="EMBL" id="JACEFO010002248">
    <property type="protein sequence ID" value="KAF8671074.1"/>
    <property type="molecule type" value="Genomic_DNA"/>
</dbReference>
<feature type="compositionally biased region" description="Low complexity" evidence="1">
    <location>
        <begin position="116"/>
        <end position="125"/>
    </location>
</feature>
<dbReference type="PANTHER" id="PTHR34371:SF6">
    <property type="entry name" value="MEMBRANE-ASSOCIATED KINASE REGULATOR 6"/>
    <property type="match status" value="1"/>
</dbReference>
<dbReference type="OrthoDB" id="1934555at2759"/>
<feature type="compositionally biased region" description="Basic residues" evidence="1">
    <location>
        <begin position="344"/>
        <end position="353"/>
    </location>
</feature>
<gene>
    <name evidence="2" type="ORF">HU200_050355</name>
</gene>
<sequence length="353" mass="37415">MGTEAPAPAGKKHPPPSPLPLPPALLVVRARSRATRVADMWGSGAAAWPWTPDTPPRRSPVTVPFLWEDAPGKPKAPPTPPRGDDTSLSPAGAVHEDNAADGEHGNGSGGADEARPAPLKLPPRLQRVASAKQQHDGSLSPRTVLHGPYYGCVGGGKRPPRRTTSGGGGLAAFRRMPSAGVSLFSKTSKSRGGGHRDHLSSAAGPDAPCCSPAASSTSSSSSSPSFSTSCFGDEHRRLADGLRQDGSSEEEECARGSVRITRFRRNRSLPSMTTSHIWVCHRLCSLCPCSVLLPLWCLSCSVWSSEKIETRGGWDCRPLRPAVQRCQRQEARANATPPNPTRPSHTKLAHGML</sequence>
<feature type="compositionally biased region" description="Basic and acidic residues" evidence="1">
    <location>
        <begin position="94"/>
        <end position="104"/>
    </location>
</feature>
<dbReference type="Proteomes" id="UP000636709">
    <property type="component" value="Unassembled WGS sequence"/>
</dbReference>
<accession>A0A835EBG0</accession>
<dbReference type="AlphaFoldDB" id="A0A835EBG0"/>
<feature type="region of interest" description="Disordered" evidence="1">
    <location>
        <begin position="42"/>
        <end position="205"/>
    </location>
</feature>
<name>A0A835EBG0_9POAL</name>
<dbReference type="PANTHER" id="PTHR34371">
    <property type="entry name" value="OS01G0551000 PROTEIN"/>
    <property type="match status" value="1"/>
</dbReference>
<organism evidence="2 3">
    <name type="scientific">Digitaria exilis</name>
    <dbReference type="NCBI Taxonomy" id="1010633"/>
    <lineage>
        <taxon>Eukaryota</taxon>
        <taxon>Viridiplantae</taxon>
        <taxon>Streptophyta</taxon>
        <taxon>Embryophyta</taxon>
        <taxon>Tracheophyta</taxon>
        <taxon>Spermatophyta</taxon>
        <taxon>Magnoliopsida</taxon>
        <taxon>Liliopsida</taxon>
        <taxon>Poales</taxon>
        <taxon>Poaceae</taxon>
        <taxon>PACMAD clade</taxon>
        <taxon>Panicoideae</taxon>
        <taxon>Panicodae</taxon>
        <taxon>Paniceae</taxon>
        <taxon>Anthephorinae</taxon>
        <taxon>Digitaria</taxon>
    </lineage>
</organism>
<protein>
    <submittedName>
        <fullName evidence="2">Uncharacterized protein</fullName>
    </submittedName>
</protein>
<keyword evidence="3" id="KW-1185">Reference proteome</keyword>
<feature type="region of interest" description="Disordered" evidence="1">
    <location>
        <begin position="1"/>
        <end position="23"/>
    </location>
</feature>